<dbReference type="AlphaFoldDB" id="A0AA90R700"/>
<accession>A0AA90R700</accession>
<dbReference type="Proteomes" id="UP001178888">
    <property type="component" value="Unassembled WGS sequence"/>
</dbReference>
<name>A0AA90R700_9BACI</name>
<evidence type="ECO:0000313" key="2">
    <source>
        <dbReference type="Proteomes" id="UP001178888"/>
    </source>
</evidence>
<proteinExistence type="predicted"/>
<organism evidence="1 2">
    <name type="scientific">Bacillus salipaludis</name>
    <dbReference type="NCBI Taxonomy" id="2547811"/>
    <lineage>
        <taxon>Bacteria</taxon>
        <taxon>Bacillati</taxon>
        <taxon>Bacillota</taxon>
        <taxon>Bacilli</taxon>
        <taxon>Bacillales</taxon>
        <taxon>Bacillaceae</taxon>
        <taxon>Bacillus</taxon>
    </lineage>
</organism>
<sequence length="45" mass="5139">MKPGSKAQIPKEEFSIEFGDVNGTKLFETLQIPNKNKKKTECKKQ</sequence>
<reference evidence="1" key="1">
    <citation type="submission" date="2023-08" db="EMBL/GenBank/DDBJ databases">
        <title>Nitrogen cycling bacteria in agricultural field soils.</title>
        <authorList>
            <person name="Jang J."/>
        </authorList>
    </citation>
    <scope>NUCLEOTIDE SEQUENCE</scope>
    <source>
        <strain evidence="1">PS3-36</strain>
    </source>
</reference>
<dbReference type="EMBL" id="JAVGVR010000001">
    <property type="protein sequence ID" value="MDQ6596736.1"/>
    <property type="molecule type" value="Genomic_DNA"/>
</dbReference>
<dbReference type="RefSeq" id="WP_165976143.1">
    <property type="nucleotide sequence ID" value="NZ_JAVGVR010000001.1"/>
</dbReference>
<gene>
    <name evidence="1" type="ORF">RCG21_10290</name>
</gene>
<evidence type="ECO:0000313" key="1">
    <source>
        <dbReference type="EMBL" id="MDQ6596736.1"/>
    </source>
</evidence>
<comment type="caution">
    <text evidence="1">The sequence shown here is derived from an EMBL/GenBank/DDBJ whole genome shotgun (WGS) entry which is preliminary data.</text>
</comment>
<keyword evidence="2" id="KW-1185">Reference proteome</keyword>
<protein>
    <submittedName>
        <fullName evidence="1">Uncharacterized protein</fullName>
    </submittedName>
</protein>